<dbReference type="Proteomes" id="UP000226431">
    <property type="component" value="Unassembled WGS sequence"/>
</dbReference>
<dbReference type="EMBL" id="NJES01000469">
    <property type="protein sequence ID" value="PHH71866.1"/>
    <property type="molecule type" value="Genomic_DNA"/>
</dbReference>
<dbReference type="AlphaFoldDB" id="A0A2C5YVU4"/>
<evidence type="ECO:0000313" key="2">
    <source>
        <dbReference type="Proteomes" id="UP000226431"/>
    </source>
</evidence>
<proteinExistence type="predicted"/>
<comment type="caution">
    <text evidence="1">The sequence shown here is derived from an EMBL/GenBank/DDBJ whole genome shotgun (WGS) entry which is preliminary data.</text>
</comment>
<sequence>MVPALSHPSGGPYPTFFTPPRCRYIRRSQRSSSADFFGRPKSPVQLGFTVTDAAAQLPAPQLCLVRHRFVPLRSSPSDPSVPHLSASSLSLSLSLPFGGRRSASLRLGALPRRPRLRRIDIINLGLTPSSALSIRPLLISRDHRRGKEEEGKRKINTYLRCAGRPARMPHLCATAAPRLPPAPVVCAACRPPNPAVSSFMVHADEHMGYG</sequence>
<keyword evidence="2" id="KW-1185">Reference proteome</keyword>
<reference evidence="1 2" key="1">
    <citation type="submission" date="2017-06" db="EMBL/GenBank/DDBJ databases">
        <title>Ant-infecting Ophiocordyceps genomes reveal a high diversity of potential behavioral manipulation genes and a possible major role for enterotoxins.</title>
        <authorList>
            <person name="De Bekker C."/>
            <person name="Evans H.C."/>
            <person name="Brachmann A."/>
            <person name="Hughes D.P."/>
        </authorList>
    </citation>
    <scope>NUCLEOTIDE SEQUENCE [LARGE SCALE GENOMIC DNA]</scope>
    <source>
        <strain evidence="1 2">Map16</strain>
    </source>
</reference>
<protein>
    <submittedName>
        <fullName evidence="1">Uncharacterized protein</fullName>
    </submittedName>
</protein>
<organism evidence="1 2">
    <name type="scientific">Ophiocordyceps camponoti-rufipedis</name>
    <dbReference type="NCBI Taxonomy" id="2004952"/>
    <lineage>
        <taxon>Eukaryota</taxon>
        <taxon>Fungi</taxon>
        <taxon>Dikarya</taxon>
        <taxon>Ascomycota</taxon>
        <taxon>Pezizomycotina</taxon>
        <taxon>Sordariomycetes</taxon>
        <taxon>Hypocreomycetidae</taxon>
        <taxon>Hypocreales</taxon>
        <taxon>Ophiocordycipitaceae</taxon>
        <taxon>Ophiocordyceps</taxon>
    </lineage>
</organism>
<gene>
    <name evidence="1" type="ORF">CDD80_4928</name>
</gene>
<name>A0A2C5YVU4_9HYPO</name>
<accession>A0A2C5YVU4</accession>
<evidence type="ECO:0000313" key="1">
    <source>
        <dbReference type="EMBL" id="PHH71866.1"/>
    </source>
</evidence>